<dbReference type="AlphaFoldDB" id="A0A552L0Y7"/>
<dbReference type="EMBL" id="SFAM01000054">
    <property type="protein sequence ID" value="TRV13862.1"/>
    <property type="molecule type" value="Genomic_DNA"/>
</dbReference>
<comment type="caution">
    <text evidence="1">The sequence shown here is derived from an EMBL/GenBank/DDBJ whole genome shotgun (WGS) entry which is preliminary data.</text>
</comment>
<proteinExistence type="predicted"/>
<evidence type="ECO:0000313" key="1">
    <source>
        <dbReference type="EMBL" id="TRV13862.1"/>
    </source>
</evidence>
<name>A0A552L0Y7_9CHRO</name>
<dbReference type="Proteomes" id="UP000315868">
    <property type="component" value="Unassembled WGS sequence"/>
</dbReference>
<organism evidence="1 2">
    <name type="scientific">Microcystis flos-aquae Mf_QC_C_20070823_S10D</name>
    <dbReference type="NCBI Taxonomy" id="2486236"/>
    <lineage>
        <taxon>Bacteria</taxon>
        <taxon>Bacillati</taxon>
        <taxon>Cyanobacteriota</taxon>
        <taxon>Cyanophyceae</taxon>
        <taxon>Oscillatoriophycideae</taxon>
        <taxon>Chroococcales</taxon>
        <taxon>Microcystaceae</taxon>
        <taxon>Microcystis</taxon>
    </lineage>
</organism>
<evidence type="ECO:0000313" key="2">
    <source>
        <dbReference type="Proteomes" id="UP000315868"/>
    </source>
</evidence>
<gene>
    <name evidence="1" type="ORF">EWV45_06740</name>
</gene>
<accession>A0A552L0Y7</accession>
<sequence length="104" mass="11041">MGAIQGFNWQDRPDLANAPLTVSHFPNVVNGAADTQTTGNNSWRIVTSRFVSGGNDFLSVNGLPEITGVNGGLLIFAQNFVLVEQFNGSAGLTENSRASNHHGK</sequence>
<reference evidence="1 2" key="1">
    <citation type="submission" date="2019-01" db="EMBL/GenBank/DDBJ databases">
        <title>Coherence of Microcystis species and biogeography revealed through population genomics.</title>
        <authorList>
            <person name="Perez-Carrascal O.M."/>
            <person name="Terrat Y."/>
            <person name="Giani A."/>
            <person name="Fortin N."/>
            <person name="Tromas N."/>
            <person name="Shapiro B.J."/>
        </authorList>
    </citation>
    <scope>NUCLEOTIDE SEQUENCE [LARGE SCALE GENOMIC DNA]</scope>
    <source>
        <strain evidence="1">Mf_QC_C_20070823_S10D</strain>
    </source>
</reference>
<protein>
    <submittedName>
        <fullName evidence="1">Uncharacterized protein</fullName>
    </submittedName>
</protein>